<evidence type="ECO:0000259" key="9">
    <source>
        <dbReference type="Pfam" id="PF00361"/>
    </source>
</evidence>
<comment type="similarity">
    <text evidence="2">Belongs to the CPA3 antiporters (TC 2.A.63) subunit D family.</text>
</comment>
<dbReference type="AlphaFoldDB" id="A0A1Y1SHZ0"/>
<dbReference type="RefSeq" id="WP_083560265.1">
    <property type="nucleotide sequence ID" value="NZ_AQQV01000001.1"/>
</dbReference>
<feature type="domain" description="NADH:quinone oxidoreductase/Mrp antiporter transmembrane" evidence="9">
    <location>
        <begin position="125"/>
        <end position="413"/>
    </location>
</feature>
<feature type="transmembrane region" description="Helical" evidence="8">
    <location>
        <begin position="325"/>
        <end position="347"/>
    </location>
</feature>
<keyword evidence="5 8" id="KW-1133">Transmembrane helix</keyword>
<feature type="transmembrane region" description="Helical" evidence="8">
    <location>
        <begin position="248"/>
        <end position="268"/>
    </location>
</feature>
<feature type="transmembrane region" description="Helical" evidence="8">
    <location>
        <begin position="440"/>
        <end position="458"/>
    </location>
</feature>
<evidence type="ECO:0000256" key="7">
    <source>
        <dbReference type="RuleBase" id="RU000320"/>
    </source>
</evidence>
<feature type="transmembrane region" description="Helical" evidence="8">
    <location>
        <begin position="104"/>
        <end position="121"/>
    </location>
</feature>
<feature type="transmembrane region" description="Helical" evidence="8">
    <location>
        <begin position="29"/>
        <end position="48"/>
    </location>
</feature>
<dbReference type="GO" id="GO:0042773">
    <property type="term" value="P:ATP synthesis coupled electron transport"/>
    <property type="evidence" value="ECO:0007669"/>
    <property type="project" value="InterPro"/>
</dbReference>
<evidence type="ECO:0000256" key="1">
    <source>
        <dbReference type="ARBA" id="ARBA00004651"/>
    </source>
</evidence>
<feature type="transmembrane region" description="Helical" evidence="8">
    <location>
        <begin position="159"/>
        <end position="181"/>
    </location>
</feature>
<evidence type="ECO:0000256" key="6">
    <source>
        <dbReference type="ARBA" id="ARBA00023136"/>
    </source>
</evidence>
<accession>A0A1Y1SHZ0</accession>
<comment type="caution">
    <text evidence="10">The sequence shown here is derived from an EMBL/GenBank/DDBJ whole genome shotgun (WGS) entry which is preliminary data.</text>
</comment>
<keyword evidence="11" id="KW-1185">Reference proteome</keyword>
<keyword evidence="6 8" id="KW-0472">Membrane</keyword>
<dbReference type="OrthoDB" id="9768329at2"/>
<dbReference type="Proteomes" id="UP000192342">
    <property type="component" value="Unassembled WGS sequence"/>
</dbReference>
<evidence type="ECO:0000256" key="2">
    <source>
        <dbReference type="ARBA" id="ARBA00005346"/>
    </source>
</evidence>
<evidence type="ECO:0000256" key="5">
    <source>
        <dbReference type="ARBA" id="ARBA00022989"/>
    </source>
</evidence>
<evidence type="ECO:0000313" key="10">
    <source>
        <dbReference type="EMBL" id="ORE89285.1"/>
    </source>
</evidence>
<feature type="transmembrane region" description="Helical" evidence="8">
    <location>
        <begin position="201"/>
        <end position="222"/>
    </location>
</feature>
<dbReference type="InterPro" id="IPR003918">
    <property type="entry name" value="NADH_UbQ_OxRdtase"/>
</dbReference>
<comment type="subcellular location">
    <subcellularLocation>
        <location evidence="1">Cell membrane</location>
        <topology evidence="1">Multi-pass membrane protein</topology>
    </subcellularLocation>
    <subcellularLocation>
        <location evidence="7">Membrane</location>
        <topology evidence="7">Multi-pass membrane protein</topology>
    </subcellularLocation>
</comment>
<evidence type="ECO:0000256" key="4">
    <source>
        <dbReference type="ARBA" id="ARBA00022692"/>
    </source>
</evidence>
<dbReference type="GO" id="GO:0005886">
    <property type="term" value="C:plasma membrane"/>
    <property type="evidence" value="ECO:0007669"/>
    <property type="project" value="UniProtKB-SubCell"/>
</dbReference>
<evidence type="ECO:0000256" key="8">
    <source>
        <dbReference type="SAM" id="Phobius"/>
    </source>
</evidence>
<keyword evidence="3" id="KW-1003">Cell membrane</keyword>
<dbReference type="PRINTS" id="PR01437">
    <property type="entry name" value="NUOXDRDTASE4"/>
</dbReference>
<dbReference type="InterPro" id="IPR001750">
    <property type="entry name" value="ND/Mrp_TM"/>
</dbReference>
<keyword evidence="4 7" id="KW-0812">Transmembrane</keyword>
<reference evidence="10 11" key="1">
    <citation type="submission" date="2013-04" db="EMBL/GenBank/DDBJ databases">
        <title>Oceanococcus atlanticus 22II-S10r2 Genome Sequencing.</title>
        <authorList>
            <person name="Lai Q."/>
            <person name="Li G."/>
            <person name="Shao Z."/>
        </authorList>
    </citation>
    <scope>NUCLEOTIDE SEQUENCE [LARGE SCALE GENOMIC DNA]</scope>
    <source>
        <strain evidence="10 11">22II-S10r2</strain>
    </source>
</reference>
<gene>
    <name evidence="10" type="ORF">ATO7_05380</name>
</gene>
<feature type="transmembrane region" description="Helical" evidence="8">
    <location>
        <begin position="274"/>
        <end position="291"/>
    </location>
</feature>
<organism evidence="10 11">
    <name type="scientific">Oceanococcus atlanticus</name>
    <dbReference type="NCBI Taxonomy" id="1317117"/>
    <lineage>
        <taxon>Bacteria</taxon>
        <taxon>Pseudomonadati</taxon>
        <taxon>Pseudomonadota</taxon>
        <taxon>Gammaproteobacteria</taxon>
        <taxon>Chromatiales</taxon>
        <taxon>Oceanococcaceae</taxon>
        <taxon>Oceanococcus</taxon>
    </lineage>
</organism>
<dbReference type="PANTHER" id="PTHR42703:SF1">
    <property type="entry name" value="NA(+)_H(+) ANTIPORTER SUBUNIT D1"/>
    <property type="match status" value="1"/>
</dbReference>
<protein>
    <submittedName>
        <fullName evidence="10">Monovalent cation/H+ antiporter subunit D</fullName>
    </submittedName>
</protein>
<dbReference type="GO" id="GO:0008137">
    <property type="term" value="F:NADH dehydrogenase (ubiquinone) activity"/>
    <property type="evidence" value="ECO:0007669"/>
    <property type="project" value="InterPro"/>
</dbReference>
<proteinExistence type="inferred from homology"/>
<evidence type="ECO:0000313" key="11">
    <source>
        <dbReference type="Proteomes" id="UP000192342"/>
    </source>
</evidence>
<dbReference type="InterPro" id="IPR050586">
    <property type="entry name" value="CPA3_Na-H_Antiporter_D"/>
</dbReference>
<evidence type="ECO:0000256" key="3">
    <source>
        <dbReference type="ARBA" id="ARBA00022475"/>
    </source>
</evidence>
<dbReference type="Pfam" id="PF00361">
    <property type="entry name" value="Proton_antipo_M"/>
    <property type="match status" value="1"/>
</dbReference>
<feature type="transmembrane region" description="Helical" evidence="8">
    <location>
        <begin position="127"/>
        <end position="147"/>
    </location>
</feature>
<dbReference type="PANTHER" id="PTHR42703">
    <property type="entry name" value="NADH DEHYDROGENASE"/>
    <property type="match status" value="1"/>
</dbReference>
<sequence length="474" mass="49696">MNSLVLPALIPLLTAPLIVLIGGRHRAWLMAFISLGAALLSVVHLFSLGDSQNALGGWAAPVGITYVIDAANRPILLLIMLAGLLGLLCAPPERLAWLESPRPAIFYALYCLCVSGLAGIASTGDAFNVFVFLEISSLATYALVAAGPGRKALRAAFQYLVLGTLGGSFVLLGVGMLYMATGSLNMADIAALIPASPLPNAVLVGGAFVLLGFMLKSALFPLHQWLPGAYSRSPNAVAVLLAGSGTKVSLYALSRIMFGVFGVSWLVAHQVDKILLILACAAMLFGSLGAIQQTRLKALLAWSSIAQIGYIVLGISTLSEAGLRAAWVFMLFHAVIKGGLFVCASGLPSDRLENLPGLAQRDPLRAACMTLLALALLGVPLTAGFVSKWLMLQAAWDSGALLGVIVFAVSSLLAVAYVARIVLPIWQHSDNTQPIITPPTIRLAMLLTTAAALIFGVWPGPVIELCQRAAEALL</sequence>
<dbReference type="STRING" id="1317117.ATO7_05380"/>
<dbReference type="EMBL" id="AQQV01000001">
    <property type="protein sequence ID" value="ORE89285.1"/>
    <property type="molecule type" value="Genomic_DNA"/>
</dbReference>
<feature type="transmembrane region" description="Helical" evidence="8">
    <location>
        <begin position="6"/>
        <end position="22"/>
    </location>
</feature>
<name>A0A1Y1SHZ0_9GAMM</name>
<feature type="transmembrane region" description="Helical" evidence="8">
    <location>
        <begin position="399"/>
        <end position="419"/>
    </location>
</feature>
<feature type="transmembrane region" description="Helical" evidence="8">
    <location>
        <begin position="75"/>
        <end position="92"/>
    </location>
</feature>
<feature type="transmembrane region" description="Helical" evidence="8">
    <location>
        <begin position="368"/>
        <end position="387"/>
    </location>
</feature>
<feature type="transmembrane region" description="Helical" evidence="8">
    <location>
        <begin position="298"/>
        <end position="319"/>
    </location>
</feature>